<dbReference type="NCBIfam" id="TIGR03142">
    <property type="entry name" value="cytochro_ccmI"/>
    <property type="match status" value="1"/>
</dbReference>
<dbReference type="RefSeq" id="WP_199023430.1">
    <property type="nucleotide sequence ID" value="NZ_JAELVR010000002.1"/>
</dbReference>
<evidence type="ECO:0000313" key="3">
    <source>
        <dbReference type="EMBL" id="MBJ6370655.1"/>
    </source>
</evidence>
<gene>
    <name evidence="3" type="primary">ccmI</name>
    <name evidence="3" type="ORF">JF290_03875</name>
</gene>
<proteinExistence type="predicted"/>
<evidence type="ECO:0000313" key="4">
    <source>
        <dbReference type="Proteomes" id="UP000619079"/>
    </source>
</evidence>
<keyword evidence="1" id="KW-0201">Cytochrome c-type biogenesis</keyword>
<dbReference type="Gene3D" id="1.25.40.10">
    <property type="entry name" value="Tetratricopeptide repeat domain"/>
    <property type="match status" value="1"/>
</dbReference>
<dbReference type="AlphaFoldDB" id="A0A8J7J264"/>
<sequence length="408" mass="43703">MIFWITTSAIALVIAATLALVLLRSRPAAEPAAAYDLRVYRTQLKDLEADLERGVIAEADAERIRAEVSRRILQADAQLQAARADRGASGRGTLVAAVLLGVALIGGSLMLYRELGAPGYGDLGLAHRIELAEQARTERPGQAEAEESLPASAPVQGLSEEYLALVERLRETVANRPDDIQGHMLLARNEAASGNFTAAYAAQREVIRLKGDNATAADYADMADMMILAAGGYVSPEAETVLRQALARDPNNGPARYYWGLMMAQTGRPDLSFRIWNALLRDSPPDARWIVPVRAQIEDMARRAGVEYTLPPVEATPGPSAADIAAAEEMNPEDRQQMIRGMVQGLSDRLATQGGPPADWARLIGALGVLGETEQARAIHANALQVFDGNADALAAINDAARDAGLLQ</sequence>
<feature type="transmembrane region" description="Helical" evidence="2">
    <location>
        <begin position="93"/>
        <end position="112"/>
    </location>
</feature>
<evidence type="ECO:0000256" key="2">
    <source>
        <dbReference type="SAM" id="Phobius"/>
    </source>
</evidence>
<dbReference type="InterPro" id="IPR011990">
    <property type="entry name" value="TPR-like_helical_dom_sf"/>
</dbReference>
<comment type="caution">
    <text evidence="3">The sequence shown here is derived from an EMBL/GenBank/DDBJ whole genome shotgun (WGS) entry which is preliminary data.</text>
</comment>
<dbReference type="Proteomes" id="UP000619079">
    <property type="component" value="Unassembled WGS sequence"/>
</dbReference>
<protein>
    <submittedName>
        <fullName evidence="3">C-type cytochrome biogenesis protein CcmI</fullName>
    </submittedName>
</protein>
<keyword evidence="4" id="KW-1185">Reference proteome</keyword>
<dbReference type="SUPFAM" id="SSF48452">
    <property type="entry name" value="TPR-like"/>
    <property type="match status" value="1"/>
</dbReference>
<evidence type="ECO:0000256" key="1">
    <source>
        <dbReference type="ARBA" id="ARBA00022748"/>
    </source>
</evidence>
<keyword evidence="2" id="KW-0812">Transmembrane</keyword>
<name>A0A8J7J264_9RHOB</name>
<dbReference type="GO" id="GO:0017004">
    <property type="term" value="P:cytochrome complex assembly"/>
    <property type="evidence" value="ECO:0007669"/>
    <property type="project" value="UniProtKB-KW"/>
</dbReference>
<reference evidence="3" key="1">
    <citation type="submission" date="2020-12" db="EMBL/GenBank/DDBJ databases">
        <title>Sedimentitalea sp. nov., isolated from sand in Incheon.</title>
        <authorList>
            <person name="Kim W."/>
        </authorList>
    </citation>
    <scope>NUCLEOTIDE SEQUENCE</scope>
    <source>
        <strain evidence="3">CAU 1593</strain>
    </source>
</reference>
<dbReference type="EMBL" id="JAELVR010000002">
    <property type="protein sequence ID" value="MBJ6370655.1"/>
    <property type="molecule type" value="Genomic_DNA"/>
</dbReference>
<keyword evidence="2" id="KW-0472">Membrane</keyword>
<dbReference type="InterPro" id="IPR017560">
    <property type="entry name" value="Cyt_c_biogenesis_CcmI"/>
</dbReference>
<organism evidence="3 4">
    <name type="scientific">Sedimentitalea arenosa</name>
    <dbReference type="NCBI Taxonomy" id="2798803"/>
    <lineage>
        <taxon>Bacteria</taxon>
        <taxon>Pseudomonadati</taxon>
        <taxon>Pseudomonadota</taxon>
        <taxon>Alphaproteobacteria</taxon>
        <taxon>Rhodobacterales</taxon>
        <taxon>Paracoccaceae</taxon>
        <taxon>Sedimentitalea</taxon>
    </lineage>
</organism>
<keyword evidence="2" id="KW-1133">Transmembrane helix</keyword>
<accession>A0A8J7J264</accession>